<name>A0AAW1DI21_9HEMI</name>
<evidence type="ECO:0000313" key="3">
    <source>
        <dbReference type="Proteomes" id="UP001461498"/>
    </source>
</evidence>
<comment type="caution">
    <text evidence="2">The sequence shown here is derived from an EMBL/GenBank/DDBJ whole genome shotgun (WGS) entry which is preliminary data.</text>
</comment>
<gene>
    <name evidence="2" type="ORF">O3M35_005160</name>
</gene>
<organism evidence="2 3">
    <name type="scientific">Rhynocoris fuscipes</name>
    <dbReference type="NCBI Taxonomy" id="488301"/>
    <lineage>
        <taxon>Eukaryota</taxon>
        <taxon>Metazoa</taxon>
        <taxon>Ecdysozoa</taxon>
        <taxon>Arthropoda</taxon>
        <taxon>Hexapoda</taxon>
        <taxon>Insecta</taxon>
        <taxon>Pterygota</taxon>
        <taxon>Neoptera</taxon>
        <taxon>Paraneoptera</taxon>
        <taxon>Hemiptera</taxon>
        <taxon>Heteroptera</taxon>
        <taxon>Panheteroptera</taxon>
        <taxon>Cimicomorpha</taxon>
        <taxon>Reduviidae</taxon>
        <taxon>Harpactorinae</taxon>
        <taxon>Harpactorini</taxon>
        <taxon>Rhynocoris</taxon>
    </lineage>
</organism>
<sequence length="183" mass="21446">MVLSNLLILLCLPSFSGKHPCLPGCYDENDRCYLFRRPKMYVPKKKYIPKDDFSFDSITVYEDAMKRDAIDIPWESLAAYTVPWDPHGLYMKRDMNNPYPIVLESRKEIVSPPAKGIPIRHAFMPREEAPNEMRYGRAKYKDYLKNKKSIYNSVMYGWPVYCAILFELFTKLLAQTIKPSTKK</sequence>
<dbReference type="AlphaFoldDB" id="A0AAW1DI21"/>
<feature type="signal peptide" evidence="1">
    <location>
        <begin position="1"/>
        <end position="17"/>
    </location>
</feature>
<protein>
    <submittedName>
        <fullName evidence="2">Uncharacterized protein</fullName>
    </submittedName>
</protein>
<evidence type="ECO:0000256" key="1">
    <source>
        <dbReference type="SAM" id="SignalP"/>
    </source>
</evidence>
<proteinExistence type="predicted"/>
<reference evidence="2 3" key="1">
    <citation type="submission" date="2022-12" db="EMBL/GenBank/DDBJ databases">
        <title>Chromosome-level genome assembly of true bugs.</title>
        <authorList>
            <person name="Ma L."/>
            <person name="Li H."/>
        </authorList>
    </citation>
    <scope>NUCLEOTIDE SEQUENCE [LARGE SCALE GENOMIC DNA]</scope>
    <source>
        <strain evidence="2">Lab_2022b</strain>
    </source>
</reference>
<evidence type="ECO:0000313" key="2">
    <source>
        <dbReference type="EMBL" id="KAK9510356.1"/>
    </source>
</evidence>
<feature type="chain" id="PRO_5043957078" evidence="1">
    <location>
        <begin position="18"/>
        <end position="183"/>
    </location>
</feature>
<keyword evidence="1" id="KW-0732">Signal</keyword>
<dbReference type="Proteomes" id="UP001461498">
    <property type="component" value="Unassembled WGS sequence"/>
</dbReference>
<dbReference type="EMBL" id="JAPXFL010000002">
    <property type="protein sequence ID" value="KAK9510356.1"/>
    <property type="molecule type" value="Genomic_DNA"/>
</dbReference>
<keyword evidence="3" id="KW-1185">Reference proteome</keyword>
<accession>A0AAW1DI21</accession>